<dbReference type="RefSeq" id="WP_012472316.1">
    <property type="nucleotide sequence ID" value="NC_010830.1"/>
</dbReference>
<dbReference type="STRING" id="452471.Aasi_0098"/>
<sequence>MKSKFIGLCWLLTWVSFEVSAWGFAAHKHINRCAVFTLPPAMFTFYKYYLGYITENAVNPDKRRYVLEGEASRHYIDLDYYGDNALDKLPKDWAQATHKYSQDTLLAHGIVPWHIQHMQHRLTNAFRNKDIAQILKLSSDIGHYIADANVPLHTTQNYNGQLTGQDGIHGLWETRLPELFKEEYNFFLGNATYVKDPQQRAWKAIIQAHATVPNLLKLEKELSQNFNTLHKFSYEKRGASLKKVYSEAYARAYHDLLQGQVEHQMRTSIKMVGDFWLTCWIDAGEPDLDELIGVSVMLEEAVSGNKNLKVLVRECGD</sequence>
<dbReference type="GO" id="GO:0016788">
    <property type="term" value="F:hydrolase activity, acting on ester bonds"/>
    <property type="evidence" value="ECO:0007669"/>
    <property type="project" value="InterPro"/>
</dbReference>
<dbReference type="HOGENOM" id="CLU_053114_0_0_10"/>
<keyword evidence="2" id="KW-1185">Reference proteome</keyword>
<dbReference type="OrthoDB" id="267579at2"/>
<dbReference type="InterPro" id="IPR008947">
    <property type="entry name" value="PLipase_C/P1_nuclease_dom_sf"/>
</dbReference>
<reference evidence="1 2" key="1">
    <citation type="journal article" date="2010" name="J. Bacteriol.">
        <title>The genome of the amoeba symbiont 'Candidatus Amoebophilus asiaticus' reveals common mechanisms for host cell interaction among amoeba-associated bacteria.</title>
        <authorList>
            <person name="Schmitz-Esser S."/>
            <person name="Tischler P."/>
            <person name="Arnold R."/>
            <person name="Montanaro J."/>
            <person name="Wagner M."/>
            <person name="Rattei T."/>
            <person name="Horn M."/>
        </authorList>
    </citation>
    <scope>NUCLEOTIDE SEQUENCE [LARGE SCALE GENOMIC DNA]</scope>
    <source>
        <strain evidence="1 2">5a2</strain>
    </source>
</reference>
<dbReference type="Gene3D" id="1.10.575.10">
    <property type="entry name" value="P1 Nuclease"/>
    <property type="match status" value="1"/>
</dbReference>
<evidence type="ECO:0000313" key="1">
    <source>
        <dbReference type="EMBL" id="ACE05546.1"/>
    </source>
</evidence>
<dbReference type="CDD" id="cd10981">
    <property type="entry name" value="ZnPC_S1P1"/>
    <property type="match status" value="1"/>
</dbReference>
<dbReference type="eggNOG" id="ENOG502Z9BM">
    <property type="taxonomic scope" value="Bacteria"/>
</dbReference>
<protein>
    <recommendedName>
        <fullName evidence="3">S1/P1 Nuclease</fullName>
    </recommendedName>
</protein>
<organism evidence="1 2">
    <name type="scientific">Amoebophilus asiaticus (strain 5a2)</name>
    <dbReference type="NCBI Taxonomy" id="452471"/>
    <lineage>
        <taxon>Bacteria</taxon>
        <taxon>Pseudomonadati</taxon>
        <taxon>Bacteroidota</taxon>
        <taxon>Cytophagia</taxon>
        <taxon>Cytophagales</taxon>
        <taxon>Amoebophilaceae</taxon>
        <taxon>Candidatus Amoebophilus</taxon>
    </lineage>
</organism>
<name>B3EUC7_AMOA5</name>
<dbReference type="Proteomes" id="UP000001227">
    <property type="component" value="Chromosome"/>
</dbReference>
<evidence type="ECO:0000313" key="2">
    <source>
        <dbReference type="Proteomes" id="UP000001227"/>
    </source>
</evidence>
<accession>B3EUC7</accession>
<dbReference type="EMBL" id="CP001102">
    <property type="protein sequence ID" value="ACE05546.1"/>
    <property type="molecule type" value="Genomic_DNA"/>
</dbReference>
<dbReference type="AlphaFoldDB" id="B3EUC7"/>
<proteinExistence type="predicted"/>
<dbReference type="KEGG" id="aas:Aasi_0098"/>
<dbReference type="SUPFAM" id="SSF48537">
    <property type="entry name" value="Phospholipase C/P1 nuclease"/>
    <property type="match status" value="1"/>
</dbReference>
<evidence type="ECO:0008006" key="3">
    <source>
        <dbReference type="Google" id="ProtNLM"/>
    </source>
</evidence>
<gene>
    <name evidence="1" type="ordered locus">Aasi_0098</name>
</gene>